<dbReference type="RefSeq" id="WP_112118888.1">
    <property type="nucleotide sequence ID" value="NZ_UAQE01000007.1"/>
</dbReference>
<gene>
    <name evidence="1" type="ORF">NCTC7582_05176</name>
</gene>
<evidence type="ECO:0000313" key="2">
    <source>
        <dbReference type="Proteomes" id="UP000251431"/>
    </source>
</evidence>
<proteinExistence type="predicted"/>
<reference evidence="1 2" key="1">
    <citation type="submission" date="2018-06" db="EMBL/GenBank/DDBJ databases">
        <authorList>
            <consortium name="Pathogen Informatics"/>
            <person name="Doyle S."/>
        </authorList>
    </citation>
    <scope>NUCLEOTIDE SEQUENCE [LARGE SCALE GENOMIC DNA]</scope>
    <source>
        <strain evidence="1 2">NCTC7582</strain>
    </source>
</reference>
<dbReference type="Proteomes" id="UP000251431">
    <property type="component" value="Unassembled WGS sequence"/>
</dbReference>
<dbReference type="AlphaFoldDB" id="A0A2X1AJ30"/>
<organism evidence="1 2">
    <name type="scientific">Lysinibacillus capsici</name>
    <dbReference type="NCBI Taxonomy" id="2115968"/>
    <lineage>
        <taxon>Bacteria</taxon>
        <taxon>Bacillati</taxon>
        <taxon>Bacillota</taxon>
        <taxon>Bacilli</taxon>
        <taxon>Bacillales</taxon>
        <taxon>Bacillaceae</taxon>
        <taxon>Lysinibacillus</taxon>
    </lineage>
</organism>
<dbReference type="EMBL" id="UAQE01000007">
    <property type="protein sequence ID" value="SPU40632.1"/>
    <property type="molecule type" value="Genomic_DNA"/>
</dbReference>
<name>A0A2X1AJ30_9BACI</name>
<sequence length="168" mass="19798">MNELVRKTRLNCNNPIQLMDEEDKTNSVKKTAPSTINSSDNKTEVVEYSYKYLREKVNDVPLFGESADIFFAYIHVTKYISKPNPNATSEDDAFIVSRSYDEERVFHFHMPKENLPLNLKVIASIEQGEWAYDLTEDEYLELTDCEKTSDLDFITYRLDKRRFLYRVK</sequence>
<evidence type="ECO:0000313" key="1">
    <source>
        <dbReference type="EMBL" id="SPU40632.1"/>
    </source>
</evidence>
<accession>A0A2X1AJ30</accession>
<protein>
    <submittedName>
        <fullName evidence="1">Uncharacterized protein</fullName>
    </submittedName>
</protein>